<dbReference type="GO" id="GO:0004798">
    <property type="term" value="F:dTMP kinase activity"/>
    <property type="evidence" value="ECO:0007669"/>
    <property type="project" value="TreeGrafter"/>
</dbReference>
<dbReference type="Gene3D" id="3.40.50.300">
    <property type="entry name" value="P-loop containing nucleotide triphosphate hydrolases"/>
    <property type="match status" value="1"/>
</dbReference>
<keyword evidence="6" id="KW-0808">Transferase</keyword>
<evidence type="ECO:0000313" key="6">
    <source>
        <dbReference type="EMBL" id="MBA8807658.1"/>
    </source>
</evidence>
<feature type="domain" description="Thymidylate kinase-like" evidence="5">
    <location>
        <begin position="3"/>
        <end position="158"/>
    </location>
</feature>
<gene>
    <name evidence="6" type="ORF">FHX71_001600</name>
</gene>
<evidence type="ECO:0000313" key="7">
    <source>
        <dbReference type="Proteomes" id="UP000540568"/>
    </source>
</evidence>
<evidence type="ECO:0000256" key="2">
    <source>
        <dbReference type="ARBA" id="ARBA00017144"/>
    </source>
</evidence>
<dbReference type="Proteomes" id="UP000540568">
    <property type="component" value="Unassembled WGS sequence"/>
</dbReference>
<sequence>MGLAVHHTTQPSTGPVGILARQLTPTTAGHTLACLYAADRYHQAVTEIGPRLREGQIVITDRYTTSGMTMQRHDGVEPTFLDALNLPVLPADLTILLTGTPDIVRHRLTNRGAHNRYQDRPDSTTNEINYFHQAADRLATTGARIAHIDTTNLDPEAVADQAASLVLQTVHGMKEAS</sequence>
<accession>A0A7W3PDC7</accession>
<dbReference type="GO" id="GO:0006235">
    <property type="term" value="P:dTTP biosynthetic process"/>
    <property type="evidence" value="ECO:0007669"/>
    <property type="project" value="TreeGrafter"/>
</dbReference>
<dbReference type="SUPFAM" id="SSF52540">
    <property type="entry name" value="P-loop containing nucleoside triphosphate hydrolases"/>
    <property type="match status" value="1"/>
</dbReference>
<dbReference type="GO" id="GO:0005524">
    <property type="term" value="F:ATP binding"/>
    <property type="evidence" value="ECO:0007669"/>
    <property type="project" value="UniProtKB-KW"/>
</dbReference>
<evidence type="ECO:0000256" key="4">
    <source>
        <dbReference type="ARBA" id="ARBA00022840"/>
    </source>
</evidence>
<dbReference type="InterPro" id="IPR039430">
    <property type="entry name" value="Thymidylate_kin-like_dom"/>
</dbReference>
<comment type="similarity">
    <text evidence="1">Belongs to the thymidylate kinase family.</text>
</comment>
<keyword evidence="3" id="KW-0547">Nucleotide-binding</keyword>
<dbReference type="EMBL" id="JACGWV010000001">
    <property type="protein sequence ID" value="MBA8807658.1"/>
    <property type="molecule type" value="Genomic_DNA"/>
</dbReference>
<protein>
    <recommendedName>
        <fullName evidence="2">Thymidylate kinase</fullName>
    </recommendedName>
</protein>
<proteinExistence type="inferred from homology"/>
<name>A0A7W3PDC7_9MICO</name>
<evidence type="ECO:0000259" key="5">
    <source>
        <dbReference type="Pfam" id="PF02223"/>
    </source>
</evidence>
<dbReference type="GO" id="GO:0006227">
    <property type="term" value="P:dUDP biosynthetic process"/>
    <property type="evidence" value="ECO:0007669"/>
    <property type="project" value="TreeGrafter"/>
</dbReference>
<organism evidence="6 7">
    <name type="scientific">Promicromonospora sukumoe</name>
    <dbReference type="NCBI Taxonomy" id="88382"/>
    <lineage>
        <taxon>Bacteria</taxon>
        <taxon>Bacillati</taxon>
        <taxon>Actinomycetota</taxon>
        <taxon>Actinomycetes</taxon>
        <taxon>Micrococcales</taxon>
        <taxon>Promicromonosporaceae</taxon>
        <taxon>Promicromonospora</taxon>
    </lineage>
</organism>
<dbReference type="InterPro" id="IPR027417">
    <property type="entry name" value="P-loop_NTPase"/>
</dbReference>
<keyword evidence="6" id="KW-0418">Kinase</keyword>
<comment type="caution">
    <text evidence="6">The sequence shown here is derived from an EMBL/GenBank/DDBJ whole genome shotgun (WGS) entry which is preliminary data.</text>
</comment>
<keyword evidence="4" id="KW-0067">ATP-binding</keyword>
<dbReference type="Pfam" id="PF02223">
    <property type="entry name" value="Thymidylate_kin"/>
    <property type="match status" value="1"/>
</dbReference>
<dbReference type="GO" id="GO:0005737">
    <property type="term" value="C:cytoplasm"/>
    <property type="evidence" value="ECO:0007669"/>
    <property type="project" value="TreeGrafter"/>
</dbReference>
<dbReference type="GO" id="GO:0006233">
    <property type="term" value="P:dTDP biosynthetic process"/>
    <property type="evidence" value="ECO:0007669"/>
    <property type="project" value="TreeGrafter"/>
</dbReference>
<evidence type="ECO:0000256" key="3">
    <source>
        <dbReference type="ARBA" id="ARBA00022741"/>
    </source>
</evidence>
<dbReference type="PANTHER" id="PTHR10344">
    <property type="entry name" value="THYMIDYLATE KINASE"/>
    <property type="match status" value="1"/>
</dbReference>
<keyword evidence="7" id="KW-1185">Reference proteome</keyword>
<evidence type="ECO:0000256" key="1">
    <source>
        <dbReference type="ARBA" id="ARBA00009776"/>
    </source>
</evidence>
<dbReference type="AlphaFoldDB" id="A0A7W3PDC7"/>
<reference evidence="6 7" key="1">
    <citation type="submission" date="2020-07" db="EMBL/GenBank/DDBJ databases">
        <title>Sequencing the genomes of 1000 actinobacteria strains.</title>
        <authorList>
            <person name="Klenk H.-P."/>
        </authorList>
    </citation>
    <scope>NUCLEOTIDE SEQUENCE [LARGE SCALE GENOMIC DNA]</scope>
    <source>
        <strain evidence="6 7">DSM 44121</strain>
    </source>
</reference>
<dbReference type="PANTHER" id="PTHR10344:SF4">
    <property type="entry name" value="UMP-CMP KINASE 2, MITOCHONDRIAL"/>
    <property type="match status" value="1"/>
</dbReference>